<dbReference type="STRING" id="454194.PYK22_00831"/>
<dbReference type="AlphaFoldDB" id="A0A0B6WUU4"/>
<dbReference type="GO" id="GO:0004180">
    <property type="term" value="F:carboxypeptidase activity"/>
    <property type="evidence" value="ECO:0007669"/>
    <property type="project" value="UniProtKB-KW"/>
</dbReference>
<dbReference type="InterPro" id="IPR039426">
    <property type="entry name" value="TonB-dep_rcpt-like"/>
</dbReference>
<keyword evidence="9" id="KW-0121">Carboxypeptidase</keyword>
<dbReference type="PANTHER" id="PTHR30069:SF46">
    <property type="entry name" value="OAR PROTEIN"/>
    <property type="match status" value="1"/>
</dbReference>
<keyword evidence="9" id="KW-0378">Hydrolase</keyword>
<dbReference type="GO" id="GO:0015344">
    <property type="term" value="F:siderophore uptake transmembrane transporter activity"/>
    <property type="evidence" value="ECO:0007669"/>
    <property type="project" value="TreeGrafter"/>
</dbReference>
<accession>A0A0B6WUU4</accession>
<keyword evidence="4" id="KW-0812">Transmembrane</keyword>
<dbReference type="OrthoDB" id="97893at2"/>
<organism evidence="9 10">
    <name type="scientific">Pyrinomonas methylaliphatogenes</name>
    <dbReference type="NCBI Taxonomy" id="454194"/>
    <lineage>
        <taxon>Bacteria</taxon>
        <taxon>Pseudomonadati</taxon>
        <taxon>Acidobacteriota</taxon>
        <taxon>Blastocatellia</taxon>
        <taxon>Blastocatellales</taxon>
        <taxon>Pyrinomonadaceae</taxon>
        <taxon>Pyrinomonas</taxon>
    </lineage>
</organism>
<comment type="subcellular location">
    <subcellularLocation>
        <location evidence="1">Cell outer membrane</location>
        <topology evidence="1">Multi-pass membrane protein</topology>
    </subcellularLocation>
</comment>
<dbReference type="GO" id="GO:0030246">
    <property type="term" value="F:carbohydrate binding"/>
    <property type="evidence" value="ECO:0007669"/>
    <property type="project" value="InterPro"/>
</dbReference>
<dbReference type="Gene3D" id="2.40.170.20">
    <property type="entry name" value="TonB-dependent receptor, beta-barrel domain"/>
    <property type="match status" value="1"/>
</dbReference>
<sequence length="1251" mass="138038" precursor="true">MRTRTLLGLASVLAAVLSCFSLASAQSDRGAITGTVTDPQGAVVANAKVTVTNLETGETRETRTTAEGSYILSELRAGPYRLSVEAPGFKTATIDRIQVAVQVTRRADVKLEVGQLGETVSVSAEASLLQTDSPAQQLNVTERQVRELPLLVAAESGGRTPLAFIFLDSSVTPGEDAAGSTGTNATRFRVGGGQALGTDILIDGAGTRRAENGTYFSEVAPGPNAFQEFTITTNNYSAEYGKSSGGIVNFTIKTGSNDFHGEAYLFHRNEALNANIDLNRLQGLPKPRDRQFDYGFSIGGPVYLPRFGEGGKAYWSGKNRTFFFFNYGGYRTSQSENVFVSVPTAKMRRGDFSELLTDPYVLQFFGGPVQIYDPRRPPGQRVPIPGNRLDLYDGGALISRIGQNFVNLFPLPNTTGPLGSTVYHNYLASSTAEAITNYYVTKITHTLTDRQQLNFSYIFRKLPSIKGGFPRFPPPFVAQGVWQQQFRSYYARLQHDWTLTPTLLNHFNLAFNRTDVENRNYSSLRNHLQIGPSFQRGITAESLGMPPGTTQNLGLPLIGFPLYGDPVTSPDPRAYQPGGSTYFDNRTADNTTEISDAVSYVRGRHTLKFGADVRIQQLNVSQKFDIGGNLNFRSNQTANTNDFNQGWPIASLIVGAPEFSFNSLQTVDPGWRFFMPSVFFQDDIKVTPKLTLNIGIRYDLDYPRTEAHDRYRGFDPDKRNPAAGGRLGAIAGAAGQGGVQSDYRGLIKPDHSEIGPRFGFAYAIDSKTVIRGGYGLYYAPILYNDFGNTGLLGYNPGQVNINFGLDSWVRGDGTPGIRLETYPKLPIADPGDQAVGQLDRNDIDYFTKNYRAGRTAQYSLDLQRQLPFKLVLSVSYNGHHGTRLRSAFAPVNVIPLNALKLGYPILTKRLTDLTPLERAYAQSLGFNLPTDPNAVYPGFANQSGTLAGTVAQALRPFPQYRVINNRMESEGQSWYNAGKVDLQRRFAQGFLFGISYTYSKLITDAAENLFGETPLSGVVQNPYDRRSLRAVSPNSFPHSLVFNYIIELPFGRGKRFLNRGGWIDRLVGGFQIAGVHRYRSGPALTPFIAGGQRDFLDILGVGGNLRPNLTGQPFYTNTPAGGINYRYLNPAAFSRPPDYRAAPPFTLDGVTVNPAYAAYYANPLRFFGTAAPTYNNLRGQPFFTEDFSIMKKTRVTEKTYFEIRAEFFNLFNRGRFALPNMNLDDVNFGISGRNGDIFQPRRIQVGARLVF</sequence>
<gene>
    <name evidence="9" type="ORF">PYK22_00831</name>
</gene>
<keyword evidence="5" id="KW-0472">Membrane</keyword>
<evidence type="ECO:0000256" key="4">
    <source>
        <dbReference type="ARBA" id="ARBA00022692"/>
    </source>
</evidence>
<dbReference type="Pfam" id="PF13620">
    <property type="entry name" value="CarboxypepD_reg"/>
    <property type="match status" value="1"/>
</dbReference>
<proteinExistence type="predicted"/>
<reference evidence="9 10" key="1">
    <citation type="submission" date="2013-12" db="EMBL/GenBank/DDBJ databases">
        <authorList>
            <person name="Stott M."/>
        </authorList>
    </citation>
    <scope>NUCLEOTIDE SEQUENCE [LARGE SCALE GENOMIC DNA]</scope>
    <source>
        <strain evidence="9 10">K22</strain>
    </source>
</reference>
<evidence type="ECO:0000313" key="10">
    <source>
        <dbReference type="Proteomes" id="UP000031518"/>
    </source>
</evidence>
<name>A0A0B6WUU4_9BACT</name>
<dbReference type="EMBL" id="CBXV010000003">
    <property type="protein sequence ID" value="CDM64836.1"/>
    <property type="molecule type" value="Genomic_DNA"/>
</dbReference>
<protein>
    <submittedName>
        <fullName evidence="9">Carboxypeptidase regulatory-like domain</fullName>
    </submittedName>
</protein>
<dbReference type="SUPFAM" id="SSF49452">
    <property type="entry name" value="Starch-binding domain-like"/>
    <property type="match status" value="1"/>
</dbReference>
<dbReference type="GO" id="GO:0009279">
    <property type="term" value="C:cell outer membrane"/>
    <property type="evidence" value="ECO:0007669"/>
    <property type="project" value="UniProtKB-SubCell"/>
</dbReference>
<dbReference type="Proteomes" id="UP000031518">
    <property type="component" value="Unassembled WGS sequence"/>
</dbReference>
<dbReference type="PANTHER" id="PTHR30069">
    <property type="entry name" value="TONB-DEPENDENT OUTER MEMBRANE RECEPTOR"/>
    <property type="match status" value="1"/>
</dbReference>
<keyword evidence="10" id="KW-1185">Reference proteome</keyword>
<keyword evidence="7" id="KW-0732">Signal</keyword>
<evidence type="ECO:0000256" key="1">
    <source>
        <dbReference type="ARBA" id="ARBA00004571"/>
    </source>
</evidence>
<evidence type="ECO:0000256" key="3">
    <source>
        <dbReference type="ARBA" id="ARBA00022452"/>
    </source>
</evidence>
<dbReference type="GO" id="GO:0044718">
    <property type="term" value="P:siderophore transmembrane transport"/>
    <property type="evidence" value="ECO:0007669"/>
    <property type="project" value="TreeGrafter"/>
</dbReference>
<evidence type="ECO:0000259" key="8">
    <source>
        <dbReference type="Pfam" id="PF25183"/>
    </source>
</evidence>
<keyword evidence="2" id="KW-0813">Transport</keyword>
<keyword evidence="6" id="KW-0998">Cell outer membrane</keyword>
<evidence type="ECO:0000256" key="7">
    <source>
        <dbReference type="SAM" id="SignalP"/>
    </source>
</evidence>
<evidence type="ECO:0000256" key="2">
    <source>
        <dbReference type="ARBA" id="ARBA00022448"/>
    </source>
</evidence>
<feature type="chain" id="PRO_5002110286" evidence="7">
    <location>
        <begin position="26"/>
        <end position="1251"/>
    </location>
</feature>
<reference evidence="9 10" key="2">
    <citation type="submission" date="2015-01" db="EMBL/GenBank/DDBJ databases">
        <title>Complete genome sequence of Pyrinomonas methylaliphatogenes type strain K22T.</title>
        <authorList>
            <person name="Lee K.C.Y."/>
            <person name="Power J.F."/>
            <person name="Dunfield P.F."/>
            <person name="Morgan X.C."/>
            <person name="Huttenhower C."/>
            <person name="Stott M.B."/>
        </authorList>
    </citation>
    <scope>NUCLEOTIDE SEQUENCE [LARGE SCALE GENOMIC DNA]</scope>
    <source>
        <strain evidence="9 10">K22</strain>
    </source>
</reference>
<dbReference type="InterPro" id="IPR036942">
    <property type="entry name" value="Beta-barrel_TonB_sf"/>
</dbReference>
<evidence type="ECO:0000256" key="6">
    <source>
        <dbReference type="ARBA" id="ARBA00023237"/>
    </source>
</evidence>
<dbReference type="Gene3D" id="2.60.40.1120">
    <property type="entry name" value="Carboxypeptidase-like, regulatory domain"/>
    <property type="match status" value="1"/>
</dbReference>
<dbReference type="Pfam" id="PF25183">
    <property type="entry name" value="OMP_b-brl_4"/>
    <property type="match status" value="1"/>
</dbReference>
<keyword evidence="9" id="KW-0645">Protease</keyword>
<dbReference type="PROSITE" id="PS51257">
    <property type="entry name" value="PROKAR_LIPOPROTEIN"/>
    <property type="match status" value="1"/>
</dbReference>
<dbReference type="InterPro" id="IPR013784">
    <property type="entry name" value="Carb-bd-like_fold"/>
</dbReference>
<feature type="domain" description="TonB-dependent transporter Oar-like beta-barrel" evidence="8">
    <location>
        <begin position="251"/>
        <end position="1244"/>
    </location>
</feature>
<evidence type="ECO:0000256" key="5">
    <source>
        <dbReference type="ARBA" id="ARBA00023136"/>
    </source>
</evidence>
<keyword evidence="3" id="KW-1134">Transmembrane beta strand</keyword>
<dbReference type="RefSeq" id="WP_041974736.1">
    <property type="nucleotide sequence ID" value="NZ_CBXV010000003.1"/>
</dbReference>
<evidence type="ECO:0000313" key="9">
    <source>
        <dbReference type="EMBL" id="CDM64836.1"/>
    </source>
</evidence>
<dbReference type="SUPFAM" id="SSF56935">
    <property type="entry name" value="Porins"/>
    <property type="match status" value="1"/>
</dbReference>
<dbReference type="InterPro" id="IPR057601">
    <property type="entry name" value="Oar-like_b-barrel"/>
</dbReference>
<feature type="signal peptide" evidence="7">
    <location>
        <begin position="1"/>
        <end position="25"/>
    </location>
</feature>